<dbReference type="EMBL" id="CARXXK010001029">
    <property type="protein sequence ID" value="CAI6372329.1"/>
    <property type="molecule type" value="Genomic_DNA"/>
</dbReference>
<feature type="domain" description="Reverse transcriptase" evidence="1">
    <location>
        <begin position="1"/>
        <end position="148"/>
    </location>
</feature>
<dbReference type="Gene3D" id="3.10.10.10">
    <property type="entry name" value="HIV Type 1 Reverse Transcriptase, subunit A, domain 1"/>
    <property type="match status" value="1"/>
</dbReference>
<dbReference type="InterPro" id="IPR043128">
    <property type="entry name" value="Rev_trsase/Diguanyl_cyclase"/>
</dbReference>
<accession>A0AAV0XUP8</accession>
<dbReference type="InterPro" id="IPR043502">
    <property type="entry name" value="DNA/RNA_pol_sf"/>
</dbReference>
<organism evidence="2 3">
    <name type="scientific">Macrosiphum euphorbiae</name>
    <name type="common">potato aphid</name>
    <dbReference type="NCBI Taxonomy" id="13131"/>
    <lineage>
        <taxon>Eukaryota</taxon>
        <taxon>Metazoa</taxon>
        <taxon>Ecdysozoa</taxon>
        <taxon>Arthropoda</taxon>
        <taxon>Hexapoda</taxon>
        <taxon>Insecta</taxon>
        <taxon>Pterygota</taxon>
        <taxon>Neoptera</taxon>
        <taxon>Paraneoptera</taxon>
        <taxon>Hemiptera</taxon>
        <taxon>Sternorrhyncha</taxon>
        <taxon>Aphidomorpha</taxon>
        <taxon>Aphidoidea</taxon>
        <taxon>Aphididae</taxon>
        <taxon>Macrosiphini</taxon>
        <taxon>Macrosiphum</taxon>
    </lineage>
</organism>
<dbReference type="PANTHER" id="PTHR24559">
    <property type="entry name" value="TRANSPOSON TY3-I GAG-POL POLYPROTEIN"/>
    <property type="match status" value="1"/>
</dbReference>
<name>A0AAV0XUP8_9HEMI</name>
<evidence type="ECO:0000313" key="2">
    <source>
        <dbReference type="EMBL" id="CAI6372329.1"/>
    </source>
</evidence>
<dbReference type="Gene3D" id="3.30.70.270">
    <property type="match status" value="1"/>
</dbReference>
<comment type="caution">
    <text evidence="2">The sequence shown here is derived from an EMBL/GenBank/DDBJ whole genome shotgun (WGS) entry which is preliminary data.</text>
</comment>
<dbReference type="SUPFAM" id="SSF56672">
    <property type="entry name" value="DNA/RNA polymerases"/>
    <property type="match status" value="1"/>
</dbReference>
<dbReference type="InterPro" id="IPR000477">
    <property type="entry name" value="RT_dom"/>
</dbReference>
<keyword evidence="3" id="KW-1185">Reference proteome</keyword>
<gene>
    <name evidence="2" type="ORF">MEUPH1_LOCUS26218</name>
</gene>
<dbReference type="GO" id="GO:0071897">
    <property type="term" value="P:DNA biosynthetic process"/>
    <property type="evidence" value="ECO:0007669"/>
    <property type="project" value="UniProtKB-ARBA"/>
</dbReference>
<dbReference type="Proteomes" id="UP001160148">
    <property type="component" value="Unassembled WGS sequence"/>
</dbReference>
<protein>
    <recommendedName>
        <fullName evidence="1">Reverse transcriptase domain-containing protein</fullName>
    </recommendedName>
</protein>
<reference evidence="2 3" key="1">
    <citation type="submission" date="2023-01" db="EMBL/GenBank/DDBJ databases">
        <authorList>
            <person name="Whitehead M."/>
        </authorList>
    </citation>
    <scope>NUCLEOTIDE SEQUENCE [LARGE SCALE GENOMIC DNA]</scope>
</reference>
<sequence>MESDKYPLPRTKDLFRSLEGSKFFTTLDLNSGFFQIPVREQDQYMLAFTTVHGLMAFTRLPQGFKNSSAIFQRELNKVFSDYLYKSVIIFIDDLATFGENFETALHNLRNVFEIINQFGFSLKTAKCTIFNQKIELWDTKFPAKASNP</sequence>
<dbReference type="AlphaFoldDB" id="A0AAV0XUP8"/>
<evidence type="ECO:0000313" key="3">
    <source>
        <dbReference type="Proteomes" id="UP001160148"/>
    </source>
</evidence>
<dbReference type="Pfam" id="PF00078">
    <property type="entry name" value="RVT_1"/>
    <property type="match status" value="1"/>
</dbReference>
<evidence type="ECO:0000259" key="1">
    <source>
        <dbReference type="PROSITE" id="PS50878"/>
    </source>
</evidence>
<dbReference type="InterPro" id="IPR053134">
    <property type="entry name" value="RNA-dir_DNA_polymerase"/>
</dbReference>
<dbReference type="CDD" id="cd01647">
    <property type="entry name" value="RT_LTR"/>
    <property type="match status" value="1"/>
</dbReference>
<dbReference type="PROSITE" id="PS50878">
    <property type="entry name" value="RT_POL"/>
    <property type="match status" value="1"/>
</dbReference>
<dbReference type="PANTHER" id="PTHR24559:SF444">
    <property type="entry name" value="REVERSE TRANSCRIPTASE DOMAIN-CONTAINING PROTEIN"/>
    <property type="match status" value="1"/>
</dbReference>
<proteinExistence type="predicted"/>